<keyword evidence="2" id="KW-1185">Reference proteome</keyword>
<dbReference type="Gene3D" id="3.30.310.170">
    <property type="entry name" value="Outer membrane protein assembly factor BamC"/>
    <property type="match status" value="1"/>
</dbReference>
<name>A0ABX3L240_9PAST</name>
<dbReference type="PROSITE" id="PS51257">
    <property type="entry name" value="PROKAR_LIPOPROTEIN"/>
    <property type="match status" value="1"/>
</dbReference>
<reference evidence="1 2" key="1">
    <citation type="submission" date="2016-10" db="EMBL/GenBank/DDBJ databases">
        <title>Rodentibacter gen. nov. and new species.</title>
        <authorList>
            <person name="Christensen H."/>
        </authorList>
    </citation>
    <scope>NUCLEOTIDE SEQUENCE [LARGE SCALE GENOMIC DNA]</scope>
    <source>
        <strain evidence="1 2">1998236014</strain>
    </source>
</reference>
<dbReference type="EMBL" id="MLAA01000012">
    <property type="protein sequence ID" value="OOF70394.1"/>
    <property type="molecule type" value="Genomic_DNA"/>
</dbReference>
<evidence type="ECO:0000313" key="2">
    <source>
        <dbReference type="Proteomes" id="UP000188820"/>
    </source>
</evidence>
<organism evidence="1 2">
    <name type="scientific">Rodentibacter caecimuris</name>
    <dbReference type="NCBI Taxonomy" id="1796644"/>
    <lineage>
        <taxon>Bacteria</taxon>
        <taxon>Pseudomonadati</taxon>
        <taxon>Pseudomonadota</taxon>
        <taxon>Gammaproteobacteria</taxon>
        <taxon>Pasteurellales</taxon>
        <taxon>Pasteurellaceae</taxon>
        <taxon>Rodentibacter</taxon>
    </lineage>
</organism>
<proteinExistence type="predicted"/>
<dbReference type="RefSeq" id="WP_077462912.1">
    <property type="nucleotide sequence ID" value="NZ_MLAA01000012.1"/>
</dbReference>
<sequence length="334" mass="36847">MKAWLFSLVIISMLGGCSSDPESLQRANDTYQKAGKKPFFTPLATGSVTVLNQSSDYELPKIASSTEANVDIRPPLAPLAVIRNSLTQFDGERALIVYPEQQAEIYNLEQVSRLLKEEGINVKIEGAVLTTDWTSTGRSDDKANTEIRYQVEQVSSREAGALAVSVLQMRRDGIIFTPAIIDKQRYTSDRLNRFITDLTNTYNKQRQELTQFSTGGPIASAIITDNNGHIALAMNAGFMQVWEKLGTALPQIGFSIKAETVGRAYRELKYSALDKDEWLRLSGSRPELENGTYFMQISVSGKNTSVVISNEEGKALVGDSAKSIYQALSNILSK</sequence>
<dbReference type="Gene3D" id="3.30.530.50">
    <property type="match status" value="1"/>
</dbReference>
<gene>
    <name evidence="1" type="ORF">BKG89_04055</name>
</gene>
<accession>A0ABX3L240</accession>
<dbReference type="InterPro" id="IPR010653">
    <property type="entry name" value="NlpB/DapX"/>
</dbReference>
<dbReference type="Pfam" id="PF06804">
    <property type="entry name" value="Lipoprotein_18"/>
    <property type="match status" value="1"/>
</dbReference>
<comment type="caution">
    <text evidence="1">The sequence shown here is derived from an EMBL/GenBank/DDBJ whole genome shotgun (WGS) entry which is preliminary data.</text>
</comment>
<evidence type="ECO:0000313" key="1">
    <source>
        <dbReference type="EMBL" id="OOF70394.1"/>
    </source>
</evidence>
<protein>
    <submittedName>
        <fullName evidence="1">Outer membrane assembly protein BamC</fullName>
    </submittedName>
</protein>
<dbReference type="Proteomes" id="UP000188820">
    <property type="component" value="Unassembled WGS sequence"/>
</dbReference>
<dbReference type="InterPro" id="IPR042268">
    <property type="entry name" value="BamC_C"/>
</dbReference>